<evidence type="ECO:0000256" key="5">
    <source>
        <dbReference type="SAM" id="MobiDB-lite"/>
    </source>
</evidence>
<sequence>MLFSKPWLGGKWPVATISGSDNHGHITMQSSRSQRSTFPTVPRLRAVGAAIAGVIASVVALSACSDGVSPTPPVSAPVAAKRPNILYIMADDLGYSDIHAFGGEINTPNLDALVQSGRILTNHHTGTVCAITRAMLISGTDHHLVGEGTMGVPTDERKGLPGYEGCLNDRALSVAQLLKDAGYHTYMAGKWHIGSGIAGSATGSGQTPDQWGFEHSYALLGGAATNHFAHEPAGSKNYTEDGQYVQPGQPGQPGGAGGNPAVFYSTDFYTQRLISYIDSNRKDGKPFFAYAAYTSPHWPLQVPEPYLHTYAGKYDAGYDVIRAARIARQKALGIIPADFNPYAGAAETLTATPASANNGTTNAKYVSAVHSAAQGYSDYGPGFVNKSWASLSADEKKAQARYMEIYAGMVENLDHNIGLLIQHLKDIGEYDNTFIMFQSDNGAEGWPIDSGADPRATDTANAAEPVYSTLGTDNGLQNARRLQYGLRWAEVSATPFRLTKGYSGEGGVSTPLIVRLPGQTTQKPALRVFTHVTDNTATFLAVAGVTPPTQPAPALINSLTGVDQNKGKVIYNNRYVYPITGQSLLPVLTDQSNADVHTASFGDEAYGRGYLRSADGKWKALWTEPPLGPVDGHWQLYDMTSDRGETTDVAAQNPSIIDGLVQQWNAYMSGVGGVEPLRPRGYY</sequence>
<name>A0ABD5CLW2_9BURK</name>
<comment type="similarity">
    <text evidence="1">Belongs to the sulfatase family.</text>
</comment>
<evidence type="ECO:0000256" key="1">
    <source>
        <dbReference type="ARBA" id="ARBA00008779"/>
    </source>
</evidence>
<dbReference type="InterPro" id="IPR000917">
    <property type="entry name" value="Sulfatase_N"/>
</dbReference>
<dbReference type="Pfam" id="PF00884">
    <property type="entry name" value="Sulfatase"/>
    <property type="match status" value="1"/>
</dbReference>
<proteinExistence type="inferred from homology"/>
<evidence type="ECO:0000259" key="6">
    <source>
        <dbReference type="Pfam" id="PF00884"/>
    </source>
</evidence>
<dbReference type="GO" id="GO:0016787">
    <property type="term" value="F:hydrolase activity"/>
    <property type="evidence" value="ECO:0007669"/>
    <property type="project" value="UniProtKB-KW"/>
</dbReference>
<evidence type="ECO:0000256" key="3">
    <source>
        <dbReference type="ARBA" id="ARBA00022801"/>
    </source>
</evidence>
<organism evidence="7 8">
    <name type="scientific">Paraburkholderia graminis</name>
    <dbReference type="NCBI Taxonomy" id="60548"/>
    <lineage>
        <taxon>Bacteria</taxon>
        <taxon>Pseudomonadati</taxon>
        <taxon>Pseudomonadota</taxon>
        <taxon>Betaproteobacteria</taxon>
        <taxon>Burkholderiales</taxon>
        <taxon>Burkholderiaceae</taxon>
        <taxon>Paraburkholderia</taxon>
    </lineage>
</organism>
<dbReference type="GO" id="GO:0046872">
    <property type="term" value="F:metal ion binding"/>
    <property type="evidence" value="ECO:0007669"/>
    <property type="project" value="UniProtKB-KW"/>
</dbReference>
<reference evidence="7 8" key="1">
    <citation type="submission" date="2023-08" db="EMBL/GenBank/DDBJ databases">
        <title>Genome sequencing of plant associated microbes to promote plant fitness in Sorghum bicolor and Oryza sativa.</title>
        <authorList>
            <person name="Coleman-Derr D."/>
        </authorList>
    </citation>
    <scope>NUCLEOTIDE SEQUENCE [LARGE SCALE GENOMIC DNA]</scope>
    <source>
        <strain evidence="7 8">SLBN-33</strain>
    </source>
</reference>
<protein>
    <submittedName>
        <fullName evidence="7">Arylsulfatase A-like enzyme</fullName>
    </submittedName>
</protein>
<evidence type="ECO:0000256" key="4">
    <source>
        <dbReference type="ARBA" id="ARBA00022837"/>
    </source>
</evidence>
<dbReference type="AlphaFoldDB" id="A0ABD5CLW2"/>
<evidence type="ECO:0000256" key="2">
    <source>
        <dbReference type="ARBA" id="ARBA00022723"/>
    </source>
</evidence>
<comment type="caution">
    <text evidence="7">The sequence shown here is derived from an EMBL/GenBank/DDBJ whole genome shotgun (WGS) entry which is preliminary data.</text>
</comment>
<dbReference type="Gene3D" id="3.30.1120.10">
    <property type="match status" value="1"/>
</dbReference>
<dbReference type="EMBL" id="JAVIZN010000002">
    <property type="protein sequence ID" value="MDR6206230.1"/>
    <property type="molecule type" value="Genomic_DNA"/>
</dbReference>
<dbReference type="PANTHER" id="PTHR42693">
    <property type="entry name" value="ARYLSULFATASE FAMILY MEMBER"/>
    <property type="match status" value="1"/>
</dbReference>
<dbReference type="SUPFAM" id="SSF53649">
    <property type="entry name" value="Alkaline phosphatase-like"/>
    <property type="match status" value="1"/>
</dbReference>
<keyword evidence="2" id="KW-0479">Metal-binding</keyword>
<dbReference type="InterPro" id="IPR050738">
    <property type="entry name" value="Sulfatase"/>
</dbReference>
<dbReference type="Proteomes" id="UP001245184">
    <property type="component" value="Unassembled WGS sequence"/>
</dbReference>
<evidence type="ECO:0000313" key="8">
    <source>
        <dbReference type="Proteomes" id="UP001245184"/>
    </source>
</evidence>
<keyword evidence="3" id="KW-0378">Hydrolase</keyword>
<dbReference type="CDD" id="cd16025">
    <property type="entry name" value="PAS_like"/>
    <property type="match status" value="1"/>
</dbReference>
<dbReference type="InterPro" id="IPR017850">
    <property type="entry name" value="Alkaline_phosphatase_core_sf"/>
</dbReference>
<feature type="region of interest" description="Disordered" evidence="5">
    <location>
        <begin position="230"/>
        <end position="257"/>
    </location>
</feature>
<keyword evidence="4" id="KW-0106">Calcium</keyword>
<dbReference type="PANTHER" id="PTHR42693:SF33">
    <property type="entry name" value="ARYLSULFATASE"/>
    <property type="match status" value="1"/>
</dbReference>
<dbReference type="InterPro" id="IPR024607">
    <property type="entry name" value="Sulfatase_CS"/>
</dbReference>
<feature type="domain" description="Sulfatase N-terminal" evidence="6">
    <location>
        <begin position="83"/>
        <end position="545"/>
    </location>
</feature>
<evidence type="ECO:0000313" key="7">
    <source>
        <dbReference type="EMBL" id="MDR6206230.1"/>
    </source>
</evidence>
<dbReference type="Gene3D" id="3.40.720.10">
    <property type="entry name" value="Alkaline Phosphatase, subunit A"/>
    <property type="match status" value="1"/>
</dbReference>
<gene>
    <name evidence="7" type="ORF">QF025_004950</name>
</gene>
<dbReference type="PROSITE" id="PS00149">
    <property type="entry name" value="SULFATASE_2"/>
    <property type="match status" value="1"/>
</dbReference>
<accession>A0ABD5CLW2</accession>